<dbReference type="STRING" id="1314781.A0A165D9D8"/>
<dbReference type="PANTHER" id="PTHR46112">
    <property type="entry name" value="AMINOPEPTIDASE"/>
    <property type="match status" value="1"/>
</dbReference>
<dbReference type="Gene3D" id="3.90.230.10">
    <property type="entry name" value="Creatinase/methionine aminopeptidase superfamily"/>
    <property type="match status" value="1"/>
</dbReference>
<keyword evidence="2" id="KW-0031">Aminopeptidase</keyword>
<proteinExistence type="predicted"/>
<evidence type="ECO:0000259" key="1">
    <source>
        <dbReference type="Pfam" id="PF00557"/>
    </source>
</evidence>
<dbReference type="EMBL" id="KV426242">
    <property type="protein sequence ID" value="KZV84052.1"/>
    <property type="molecule type" value="Genomic_DNA"/>
</dbReference>
<evidence type="ECO:0000313" key="2">
    <source>
        <dbReference type="EMBL" id="KZV84052.1"/>
    </source>
</evidence>
<name>A0A165D9D8_EXIGL</name>
<keyword evidence="2" id="KW-0645">Protease</keyword>
<accession>A0A165D9D8</accession>
<dbReference type="SUPFAM" id="SSF53092">
    <property type="entry name" value="Creatinase/prolidase N-terminal domain"/>
    <property type="match status" value="1"/>
</dbReference>
<evidence type="ECO:0000313" key="3">
    <source>
        <dbReference type="Proteomes" id="UP000077266"/>
    </source>
</evidence>
<dbReference type="Pfam" id="PF00557">
    <property type="entry name" value="Peptidase_M24"/>
    <property type="match status" value="1"/>
</dbReference>
<dbReference type="OrthoDB" id="9995434at2759"/>
<dbReference type="Proteomes" id="UP000077266">
    <property type="component" value="Unassembled WGS sequence"/>
</dbReference>
<organism evidence="2 3">
    <name type="scientific">Exidia glandulosa HHB12029</name>
    <dbReference type="NCBI Taxonomy" id="1314781"/>
    <lineage>
        <taxon>Eukaryota</taxon>
        <taxon>Fungi</taxon>
        <taxon>Dikarya</taxon>
        <taxon>Basidiomycota</taxon>
        <taxon>Agaricomycotina</taxon>
        <taxon>Agaricomycetes</taxon>
        <taxon>Auriculariales</taxon>
        <taxon>Exidiaceae</taxon>
        <taxon>Exidia</taxon>
    </lineage>
</organism>
<dbReference type="InterPro" id="IPR000994">
    <property type="entry name" value="Pept_M24"/>
</dbReference>
<keyword evidence="3" id="KW-1185">Reference proteome</keyword>
<dbReference type="InterPro" id="IPR029149">
    <property type="entry name" value="Creatin/AminoP/Spt16_N"/>
</dbReference>
<dbReference type="Gene3D" id="3.40.350.10">
    <property type="entry name" value="Creatinase/prolidase N-terminal domain"/>
    <property type="match status" value="1"/>
</dbReference>
<sequence>MSAYKKPHAPDFSHLRAHCASIPPIGTEEFLTRQRALANVLRDLGGAAYIAEPGPNALFFANVSLSDWHTSERPFLLIVTPSAGETSARVSVLTPAFEETRARLLTIPAPEDDGVHFTAWPEEGDPYATALREVQDASGLDKGVVFVDESVRFFIADRLRTSGSKFEVKIAPPEVRALRERKSVAELALMSCANEVTVLSIRAVRESMYIGMKASEASKWMNQALAEAGLKGDFTLMLFGEDAARPHGGGVDRVLGKHDLVLIDTGGQLHGYGSDITRTFALPDSEIPSKHLAIWYTVQSAQSAARSAAQAGAQAGDVDAAARSIITRAGYGEYFTHRLGHGIGLETHEDPYLRGNNNITLAIGNTFSDEPGVYIDGKVGVRLEDIFVVDEDGKARFLTEAVGGQARSPWDP</sequence>
<keyword evidence="2" id="KW-0378">Hydrolase</keyword>
<dbReference type="SUPFAM" id="SSF55920">
    <property type="entry name" value="Creatinase/aminopeptidase"/>
    <property type="match status" value="1"/>
</dbReference>
<dbReference type="InterPro" id="IPR050659">
    <property type="entry name" value="Peptidase_M24B"/>
</dbReference>
<dbReference type="AlphaFoldDB" id="A0A165D9D8"/>
<reference evidence="2 3" key="1">
    <citation type="journal article" date="2016" name="Mol. Biol. Evol.">
        <title>Comparative Genomics of Early-Diverging Mushroom-Forming Fungi Provides Insights into the Origins of Lignocellulose Decay Capabilities.</title>
        <authorList>
            <person name="Nagy L.G."/>
            <person name="Riley R."/>
            <person name="Tritt A."/>
            <person name="Adam C."/>
            <person name="Daum C."/>
            <person name="Floudas D."/>
            <person name="Sun H."/>
            <person name="Yadav J.S."/>
            <person name="Pangilinan J."/>
            <person name="Larsson K.H."/>
            <person name="Matsuura K."/>
            <person name="Barry K."/>
            <person name="Labutti K."/>
            <person name="Kuo R."/>
            <person name="Ohm R.A."/>
            <person name="Bhattacharya S.S."/>
            <person name="Shirouzu T."/>
            <person name="Yoshinaga Y."/>
            <person name="Martin F.M."/>
            <person name="Grigoriev I.V."/>
            <person name="Hibbett D.S."/>
        </authorList>
    </citation>
    <scope>NUCLEOTIDE SEQUENCE [LARGE SCALE GENOMIC DNA]</scope>
    <source>
        <strain evidence="2 3">HHB12029</strain>
    </source>
</reference>
<dbReference type="GO" id="GO:0004177">
    <property type="term" value="F:aminopeptidase activity"/>
    <property type="evidence" value="ECO:0007669"/>
    <property type="project" value="UniProtKB-KW"/>
</dbReference>
<gene>
    <name evidence="2" type="ORF">EXIGLDRAFT_712941</name>
</gene>
<dbReference type="InParanoid" id="A0A165D9D8"/>
<feature type="domain" description="Peptidase M24" evidence="1">
    <location>
        <begin position="189"/>
        <end position="391"/>
    </location>
</feature>
<dbReference type="InterPro" id="IPR036005">
    <property type="entry name" value="Creatinase/aminopeptidase-like"/>
</dbReference>
<protein>
    <submittedName>
        <fullName evidence="2">Creatinase/aminopeptidase</fullName>
    </submittedName>
</protein>
<dbReference type="PANTHER" id="PTHR46112:SF2">
    <property type="entry name" value="XAA-PRO AMINOPEPTIDASE P-RELATED"/>
    <property type="match status" value="1"/>
</dbReference>